<dbReference type="EMBL" id="JBHTNU010000033">
    <property type="protein sequence ID" value="MFD1428608.1"/>
    <property type="molecule type" value="Genomic_DNA"/>
</dbReference>
<dbReference type="Gene3D" id="3.10.450.40">
    <property type="match status" value="2"/>
</dbReference>
<feature type="compositionally biased region" description="Polar residues" evidence="1">
    <location>
        <begin position="93"/>
        <end position="113"/>
    </location>
</feature>
<organism evidence="3 4">
    <name type="scientific">Kroppenstedtia sanguinis</name>
    <dbReference type="NCBI Taxonomy" id="1380684"/>
    <lineage>
        <taxon>Bacteria</taxon>
        <taxon>Bacillati</taxon>
        <taxon>Bacillota</taxon>
        <taxon>Bacilli</taxon>
        <taxon>Bacillales</taxon>
        <taxon>Thermoactinomycetaceae</taxon>
        <taxon>Kroppenstedtia</taxon>
    </lineage>
</organism>
<dbReference type="Proteomes" id="UP001597282">
    <property type="component" value="Unassembled WGS sequence"/>
</dbReference>
<gene>
    <name evidence="3" type="ORF">ACFQ4Y_17100</name>
</gene>
<comment type="caution">
    <text evidence="3">The sequence shown here is derived from an EMBL/GenBank/DDBJ whole genome shotgun (WGS) entry which is preliminary data.</text>
</comment>
<accession>A0ABW4CDI8</accession>
<proteinExistence type="predicted"/>
<protein>
    <submittedName>
        <fullName evidence="3">PepSY domain-containing protein</fullName>
    </submittedName>
</protein>
<feature type="region of interest" description="Disordered" evidence="1">
    <location>
        <begin position="90"/>
        <end position="115"/>
    </location>
</feature>
<feature type="domain" description="PepSY" evidence="2">
    <location>
        <begin position="111"/>
        <end position="165"/>
    </location>
</feature>
<sequence length="173" mass="19753">MKKRGWAVLAAVVILIGVGWGIKQFLDRDFSPDLSSKEVIRMIEDRYPGRVTQAQLDPEQRQPQYDLKLEATGGIYKIRVDAESGKILEMTQAKEQGPTQEQDTNPNQTQLSRSEVEEIARKQFQGRIKKIDLEREDGRLVYEVVMKSANQEAELEVDAHNGRVLLLSIEEED</sequence>
<dbReference type="Pfam" id="PF03413">
    <property type="entry name" value="PepSY"/>
    <property type="match status" value="2"/>
</dbReference>
<evidence type="ECO:0000259" key="2">
    <source>
        <dbReference type="Pfam" id="PF03413"/>
    </source>
</evidence>
<feature type="domain" description="PepSY" evidence="2">
    <location>
        <begin position="34"/>
        <end position="90"/>
    </location>
</feature>
<evidence type="ECO:0000313" key="4">
    <source>
        <dbReference type="Proteomes" id="UP001597282"/>
    </source>
</evidence>
<name>A0ABW4CDI8_9BACL</name>
<reference evidence="4" key="1">
    <citation type="journal article" date="2019" name="Int. J. Syst. Evol. Microbiol.">
        <title>The Global Catalogue of Microorganisms (GCM) 10K type strain sequencing project: providing services to taxonomists for standard genome sequencing and annotation.</title>
        <authorList>
            <consortium name="The Broad Institute Genomics Platform"/>
            <consortium name="The Broad Institute Genome Sequencing Center for Infectious Disease"/>
            <person name="Wu L."/>
            <person name="Ma J."/>
        </authorList>
    </citation>
    <scope>NUCLEOTIDE SEQUENCE [LARGE SCALE GENOMIC DNA]</scope>
    <source>
        <strain evidence="4">S1</strain>
    </source>
</reference>
<dbReference type="RefSeq" id="WP_380167658.1">
    <property type="nucleotide sequence ID" value="NZ_JBHTNU010000033.1"/>
</dbReference>
<evidence type="ECO:0000256" key="1">
    <source>
        <dbReference type="SAM" id="MobiDB-lite"/>
    </source>
</evidence>
<evidence type="ECO:0000313" key="3">
    <source>
        <dbReference type="EMBL" id="MFD1428608.1"/>
    </source>
</evidence>
<dbReference type="InterPro" id="IPR025711">
    <property type="entry name" value="PepSY"/>
</dbReference>
<keyword evidence="4" id="KW-1185">Reference proteome</keyword>